<comment type="subcellular location">
    <subcellularLocation>
        <location evidence="1">Periplasm</location>
    </subcellularLocation>
</comment>
<reference evidence="10" key="1">
    <citation type="journal article" date="2019" name="Int. J. Syst. Evol. Microbiol.">
        <title>The Global Catalogue of Microorganisms (GCM) 10K type strain sequencing project: providing services to taxonomists for standard genome sequencing and annotation.</title>
        <authorList>
            <consortium name="The Broad Institute Genomics Platform"/>
            <consortium name="The Broad Institute Genome Sequencing Center for Infectious Disease"/>
            <person name="Wu L."/>
            <person name="Ma J."/>
        </authorList>
    </citation>
    <scope>NUCLEOTIDE SEQUENCE [LARGE SCALE GENOMIC DNA]</scope>
    <source>
        <strain evidence="10">JCM 16026</strain>
    </source>
</reference>
<dbReference type="InterPro" id="IPR031811">
    <property type="entry name" value="ALGX/ALGJ_SGNH-like"/>
</dbReference>
<dbReference type="EMBL" id="BAAAQT010000005">
    <property type="protein sequence ID" value="GAA2171712.1"/>
    <property type="molecule type" value="Genomic_DNA"/>
</dbReference>
<evidence type="ECO:0000313" key="10">
    <source>
        <dbReference type="Proteomes" id="UP001501599"/>
    </source>
</evidence>
<evidence type="ECO:0000256" key="2">
    <source>
        <dbReference type="ARBA" id="ARBA00005182"/>
    </source>
</evidence>
<evidence type="ECO:0000256" key="5">
    <source>
        <dbReference type="ARBA" id="ARBA00022764"/>
    </source>
</evidence>
<proteinExistence type="predicted"/>
<evidence type="ECO:0000256" key="6">
    <source>
        <dbReference type="ARBA" id="ARBA00022841"/>
    </source>
</evidence>
<name>A0ABP5MG54_9MICO</name>
<dbReference type="Pfam" id="PF16822">
    <property type="entry name" value="ALGX"/>
    <property type="match status" value="1"/>
</dbReference>
<dbReference type="Proteomes" id="UP001501599">
    <property type="component" value="Unassembled WGS sequence"/>
</dbReference>
<evidence type="ECO:0000256" key="7">
    <source>
        <dbReference type="SAM" id="Phobius"/>
    </source>
</evidence>
<comment type="caution">
    <text evidence="9">The sequence shown here is derived from an EMBL/GenBank/DDBJ whole genome shotgun (WGS) entry which is preliminary data.</text>
</comment>
<gene>
    <name evidence="9" type="ORF">GCM10009846_06580</name>
</gene>
<comment type="pathway">
    <text evidence="2">Glycan biosynthesis; alginate biosynthesis.</text>
</comment>
<keyword evidence="3" id="KW-0808">Transferase</keyword>
<keyword evidence="4" id="KW-0732">Signal</keyword>
<dbReference type="RefSeq" id="WP_344340278.1">
    <property type="nucleotide sequence ID" value="NZ_BAAAQT010000005.1"/>
</dbReference>
<evidence type="ECO:0000256" key="4">
    <source>
        <dbReference type="ARBA" id="ARBA00022729"/>
    </source>
</evidence>
<organism evidence="9 10">
    <name type="scientific">Agrococcus versicolor</name>
    <dbReference type="NCBI Taxonomy" id="501482"/>
    <lineage>
        <taxon>Bacteria</taxon>
        <taxon>Bacillati</taxon>
        <taxon>Actinomycetota</taxon>
        <taxon>Actinomycetes</taxon>
        <taxon>Micrococcales</taxon>
        <taxon>Microbacteriaceae</taxon>
        <taxon>Agrococcus</taxon>
    </lineage>
</organism>
<keyword evidence="10" id="KW-1185">Reference proteome</keyword>
<keyword evidence="5" id="KW-0574">Periplasm</keyword>
<evidence type="ECO:0000313" key="9">
    <source>
        <dbReference type="EMBL" id="GAA2171712.1"/>
    </source>
</evidence>
<protein>
    <recommendedName>
        <fullName evidence="8">AlgX/AlgJ SGNH hydrolase-like domain-containing protein</fullName>
    </recommendedName>
</protein>
<accession>A0ABP5MG54</accession>
<feature type="domain" description="AlgX/AlgJ SGNH hydrolase-like" evidence="8">
    <location>
        <begin position="141"/>
        <end position="260"/>
    </location>
</feature>
<keyword evidence="7" id="KW-1133">Transmembrane helix</keyword>
<keyword evidence="6" id="KW-0016">Alginate biosynthesis</keyword>
<keyword evidence="7" id="KW-0812">Transmembrane</keyword>
<evidence type="ECO:0000256" key="1">
    <source>
        <dbReference type="ARBA" id="ARBA00004418"/>
    </source>
</evidence>
<evidence type="ECO:0000256" key="3">
    <source>
        <dbReference type="ARBA" id="ARBA00022679"/>
    </source>
</evidence>
<keyword evidence="7" id="KW-0472">Membrane</keyword>
<sequence length="401" mass="42904">MTAGSGFEVREQGIRPVARLRGLRYVPLVMLVVVALVLTVVGFFVQRSLQAQWAEEAAPVALPAEVGATSLAASCTPEVVQPEAQPWLSGDPDAVAAATAEWDAHAGEIAQPWIQGQDGMVFWSDVQAMNMSQAVGRRVLSQAEIDTWASFLSTLEADLAADDVALFVSIAPAKWDVYPELLPEWMQEIRGSGPLDQMLAVHPELPWIDVRQTLRDANATAPTFADTNSHWTDYGAAVAWQQMATCMAESDPAMAALAPPTIVDVEQQDPSNEFATYGVPDSDDFVGPVLGETLGDVELTSGASTQTVAGDAYVGLEALPASTRNDAAQLDMTALILRDSMGTALAPYWQDAFAETVQARHNVDAPADIPDIGALVDEHAPQVVILEIAERHLTFPPPAQP</sequence>
<feature type="transmembrane region" description="Helical" evidence="7">
    <location>
        <begin position="25"/>
        <end position="45"/>
    </location>
</feature>
<evidence type="ECO:0000259" key="8">
    <source>
        <dbReference type="Pfam" id="PF16822"/>
    </source>
</evidence>